<accession>A0AAU0Q068</accession>
<dbReference type="Proteomes" id="UP001174314">
    <property type="component" value="Chromosome"/>
</dbReference>
<dbReference type="AlphaFoldDB" id="A0AAU0Q068"/>
<gene>
    <name evidence="3" type="ORF">Q0N40_01250</name>
</gene>
<sequence>MSDAFFLFDDDEMLGDWWGGHSTVGPPSASVLCGLTDCETGPPGVSGLTLSLEGSFYDLGDARLDADGDGTSDSVTLSDDDGLTVYTDSDGDGMVDRMTTVRFDGGYASWAMSSDGELDGGRAAQERDLEGETLARGSHGSNNEISYQVHSLGGAVTHLTSRSEKSHSTAGGEEDSSRDETNRDRGLVTGDKRSSRSKQCLDTWTRGRWECIERGSWD</sequence>
<protein>
    <submittedName>
        <fullName evidence="3">DUF6802 family protein</fullName>
    </submittedName>
</protein>
<organism evidence="3 4">
    <name type="scientific">Corynebacterium pseudokroppenstedtii</name>
    <dbReference type="NCBI Taxonomy" id="2804917"/>
    <lineage>
        <taxon>Bacteria</taxon>
        <taxon>Bacillati</taxon>
        <taxon>Actinomycetota</taxon>
        <taxon>Actinomycetes</taxon>
        <taxon>Mycobacteriales</taxon>
        <taxon>Corynebacteriaceae</taxon>
        <taxon>Corynebacterium</taxon>
    </lineage>
</organism>
<feature type="compositionally biased region" description="Basic and acidic residues" evidence="1">
    <location>
        <begin position="178"/>
        <end position="194"/>
    </location>
</feature>
<evidence type="ECO:0000313" key="3">
    <source>
        <dbReference type="EMBL" id="WPF25214.1"/>
    </source>
</evidence>
<dbReference type="KEGG" id="cpsk:Q0N40_01250"/>
<keyword evidence="4" id="KW-1185">Reference proteome</keyword>
<feature type="domain" description="DUF6802" evidence="2">
    <location>
        <begin position="59"/>
        <end position="115"/>
    </location>
</feature>
<feature type="region of interest" description="Disordered" evidence="1">
    <location>
        <begin position="158"/>
        <end position="199"/>
    </location>
</feature>
<proteinExistence type="predicted"/>
<name>A0AAU0Q068_9CORY</name>
<evidence type="ECO:0000313" key="4">
    <source>
        <dbReference type="Proteomes" id="UP001174314"/>
    </source>
</evidence>
<evidence type="ECO:0000259" key="2">
    <source>
        <dbReference type="Pfam" id="PF20615"/>
    </source>
</evidence>
<dbReference type="RefSeq" id="WP_204087932.1">
    <property type="nucleotide sequence ID" value="NZ_CP137757.1"/>
</dbReference>
<dbReference type="EMBL" id="CP137757">
    <property type="protein sequence ID" value="WPF25214.1"/>
    <property type="molecule type" value="Genomic_DNA"/>
</dbReference>
<dbReference type="Pfam" id="PF20615">
    <property type="entry name" value="DUF6802"/>
    <property type="match status" value="1"/>
</dbReference>
<evidence type="ECO:0000256" key="1">
    <source>
        <dbReference type="SAM" id="MobiDB-lite"/>
    </source>
</evidence>
<reference evidence="3 4" key="1">
    <citation type="submission" date="2023-10" db="EMBL/GenBank/DDBJ databases">
        <title>complete genome sequence of Corynebacterium pseudokroppenstedtii P15-C1.</title>
        <authorList>
            <person name="Bruggemann H."/>
            <person name="Poehlein A."/>
        </authorList>
    </citation>
    <scope>NUCLEOTIDE SEQUENCE [LARGE SCALE GENOMIC DNA]</scope>
    <source>
        <strain evidence="3 4">P15_C1</strain>
    </source>
</reference>
<dbReference type="InterPro" id="IPR046543">
    <property type="entry name" value="DUF6802"/>
</dbReference>